<reference evidence="1 2" key="2">
    <citation type="journal article" date="2015" name="Eukaryot. Cell">
        <title>Genetic mapping reveals that sinefungin resistance in Toxoplasma gondii is controlled by a putative amino acid transporter locus that can be used as a negative selectable marker.</title>
        <authorList>
            <person name="Behnke M.S."/>
            <person name="Khan A."/>
            <person name="Sibley L.D."/>
        </authorList>
    </citation>
    <scope>NUCLEOTIDE SEQUENCE [LARGE SCALE GENOMIC DNA]</scope>
    <source>
        <strain evidence="1 2">VAND</strain>
    </source>
</reference>
<comment type="caution">
    <text evidence="1">The sequence shown here is derived from an EMBL/GenBank/DDBJ whole genome shotgun (WGS) entry which is preliminary data.</text>
</comment>
<accession>A0A086QFT2</accession>
<dbReference type="Proteomes" id="UP000028840">
    <property type="component" value="Unassembled WGS sequence"/>
</dbReference>
<keyword evidence="1" id="KW-0436">Ligase</keyword>
<protein>
    <submittedName>
        <fullName evidence="1">DALR anticodon binding domain-containing protein</fullName>
        <ecNumber evidence="1">6.1.1.19</ecNumber>
    </submittedName>
</protein>
<evidence type="ECO:0000313" key="2">
    <source>
        <dbReference type="Proteomes" id="UP000028840"/>
    </source>
</evidence>
<gene>
    <name evidence="1" type="ORF">TGVAND_233860</name>
</gene>
<dbReference type="EMBL" id="AEYJ02000273">
    <property type="protein sequence ID" value="KFH11464.1"/>
    <property type="molecule type" value="Genomic_DNA"/>
</dbReference>
<name>A0A086QFT2_TOXGO</name>
<dbReference type="AlphaFoldDB" id="A0A086QFT2"/>
<sequence>MYVQLTSRTRWSAVFQQVARMPHHRVLLRSIWKISTCFGSECVSGVRISMVSDFCSGWLGHSTHGRRNFLSRRQPGGVETGVSSRRPLRVTRDSIGMREILPVAVHALTRLS</sequence>
<reference evidence="1 2" key="1">
    <citation type="submission" date="2014-08" db="EMBL/GenBank/DDBJ databases">
        <authorList>
            <person name="Sibley D."/>
            <person name="Venepally P."/>
            <person name="Karamycheva S."/>
            <person name="Hadjithomas M."/>
            <person name="Khan A."/>
            <person name="Brunk B."/>
            <person name="Roos D."/>
            <person name="Caler E."/>
            <person name="Lorenzi H."/>
        </authorList>
    </citation>
    <scope>NUCLEOTIDE SEQUENCE [LARGE SCALE GENOMIC DNA]</scope>
    <source>
        <strain evidence="1 2">VAND</strain>
    </source>
</reference>
<dbReference type="GO" id="GO:0004814">
    <property type="term" value="F:arginine-tRNA ligase activity"/>
    <property type="evidence" value="ECO:0007669"/>
    <property type="project" value="UniProtKB-EC"/>
</dbReference>
<dbReference type="EC" id="6.1.1.19" evidence="1"/>
<organism evidence="1 2">
    <name type="scientific">Toxoplasma gondii VAND</name>
    <dbReference type="NCBI Taxonomy" id="933077"/>
    <lineage>
        <taxon>Eukaryota</taxon>
        <taxon>Sar</taxon>
        <taxon>Alveolata</taxon>
        <taxon>Apicomplexa</taxon>
        <taxon>Conoidasida</taxon>
        <taxon>Coccidia</taxon>
        <taxon>Eucoccidiorida</taxon>
        <taxon>Eimeriorina</taxon>
        <taxon>Sarcocystidae</taxon>
        <taxon>Toxoplasma</taxon>
    </lineage>
</organism>
<evidence type="ECO:0000313" key="1">
    <source>
        <dbReference type="EMBL" id="KFH11464.1"/>
    </source>
</evidence>
<proteinExistence type="predicted"/>
<dbReference type="VEuPathDB" id="ToxoDB:TGVAND_233860"/>